<comment type="caution">
    <text evidence="1">The sequence shown here is derived from an EMBL/GenBank/DDBJ whole genome shotgun (WGS) entry which is preliminary data.</text>
</comment>
<reference evidence="1" key="1">
    <citation type="submission" date="2023-04" db="EMBL/GenBank/DDBJ databases">
        <title>Draft Genome sequencing of Naganishia species isolated from polar environments using Oxford Nanopore Technology.</title>
        <authorList>
            <person name="Leo P."/>
            <person name="Venkateswaran K."/>
        </authorList>
    </citation>
    <scope>NUCLEOTIDE SEQUENCE</scope>
    <source>
        <strain evidence="1">MNA-CCFEE 5262</strain>
    </source>
</reference>
<organism evidence="1 2">
    <name type="scientific">Naganishia adeliensis</name>
    <dbReference type="NCBI Taxonomy" id="92952"/>
    <lineage>
        <taxon>Eukaryota</taxon>
        <taxon>Fungi</taxon>
        <taxon>Dikarya</taxon>
        <taxon>Basidiomycota</taxon>
        <taxon>Agaricomycotina</taxon>
        <taxon>Tremellomycetes</taxon>
        <taxon>Filobasidiales</taxon>
        <taxon>Filobasidiaceae</taxon>
        <taxon>Naganishia</taxon>
    </lineage>
</organism>
<evidence type="ECO:0000313" key="2">
    <source>
        <dbReference type="Proteomes" id="UP001230649"/>
    </source>
</evidence>
<gene>
    <name evidence="1" type="ORF">QFC20_000821</name>
</gene>
<evidence type="ECO:0000313" key="1">
    <source>
        <dbReference type="EMBL" id="KAJ9116142.1"/>
    </source>
</evidence>
<protein>
    <submittedName>
        <fullName evidence="1">Uncharacterized protein</fullName>
    </submittedName>
</protein>
<name>A0ACC2WYN0_9TREE</name>
<sequence length="103" mass="10885">MNHPVPPNGWQVSDQRAKPEKTIDEINGEAAPAITSIPGASSDVADLPMIKTLLLGASVALANLFLGFSYHTVTVTLNQLAEDLKIAEGNLQWAANGHLLAVD</sequence>
<keyword evidence="2" id="KW-1185">Reference proteome</keyword>
<proteinExistence type="predicted"/>
<accession>A0ACC2WYN0</accession>
<dbReference type="EMBL" id="JASBWS010000004">
    <property type="protein sequence ID" value="KAJ9116142.1"/>
    <property type="molecule type" value="Genomic_DNA"/>
</dbReference>
<dbReference type="Proteomes" id="UP001230649">
    <property type="component" value="Unassembled WGS sequence"/>
</dbReference>